<sequence>MRRGLTVIASGALVLGTIGAGSAGADVTATAAAKPRHWQTKNTIDCVSGWGNYVRGKGTVTITMAKVRDRCVGKNYAMIRFVTTRGTHTDVHTSPNARPYGHNRTITWPRKITLGNAQHLWVAECLIRKSKGVLKVKACGKGSYRPVY</sequence>
<dbReference type="RefSeq" id="WP_208255964.1">
    <property type="nucleotide sequence ID" value="NZ_JAGEOJ010000005.1"/>
</dbReference>
<feature type="chain" id="PRO_5038036960" description="Secreted protein" evidence="1">
    <location>
        <begin position="26"/>
        <end position="148"/>
    </location>
</feature>
<evidence type="ECO:0000313" key="3">
    <source>
        <dbReference type="Proteomes" id="UP000669179"/>
    </source>
</evidence>
<evidence type="ECO:0008006" key="4">
    <source>
        <dbReference type="Google" id="ProtNLM"/>
    </source>
</evidence>
<evidence type="ECO:0000256" key="1">
    <source>
        <dbReference type="SAM" id="SignalP"/>
    </source>
</evidence>
<dbReference type="EMBL" id="JAGEOJ010000005">
    <property type="protein sequence ID" value="MBO2448324.1"/>
    <property type="molecule type" value="Genomic_DNA"/>
</dbReference>
<name>A0A939PFN2_9ACTN</name>
<dbReference type="Proteomes" id="UP000669179">
    <property type="component" value="Unassembled WGS sequence"/>
</dbReference>
<organism evidence="2 3">
    <name type="scientific">Actinomadura barringtoniae</name>
    <dbReference type="NCBI Taxonomy" id="1427535"/>
    <lineage>
        <taxon>Bacteria</taxon>
        <taxon>Bacillati</taxon>
        <taxon>Actinomycetota</taxon>
        <taxon>Actinomycetes</taxon>
        <taxon>Streptosporangiales</taxon>
        <taxon>Thermomonosporaceae</taxon>
        <taxon>Actinomadura</taxon>
    </lineage>
</organism>
<keyword evidence="3" id="KW-1185">Reference proteome</keyword>
<accession>A0A939PFN2</accession>
<dbReference type="AlphaFoldDB" id="A0A939PFN2"/>
<evidence type="ECO:0000313" key="2">
    <source>
        <dbReference type="EMBL" id="MBO2448324.1"/>
    </source>
</evidence>
<keyword evidence="1" id="KW-0732">Signal</keyword>
<protein>
    <recommendedName>
        <fullName evidence="4">Secreted protein</fullName>
    </recommendedName>
</protein>
<gene>
    <name evidence="2" type="ORF">J4573_14560</name>
</gene>
<reference evidence="2" key="1">
    <citation type="submission" date="2021-03" db="EMBL/GenBank/DDBJ databases">
        <authorList>
            <person name="Kanchanasin P."/>
            <person name="Saeng-In P."/>
            <person name="Phongsopitanun W."/>
            <person name="Yuki M."/>
            <person name="Kudo T."/>
            <person name="Ohkuma M."/>
            <person name="Tanasupawat S."/>
        </authorList>
    </citation>
    <scope>NUCLEOTIDE SEQUENCE</scope>
    <source>
        <strain evidence="2">GKU 128</strain>
    </source>
</reference>
<feature type="signal peptide" evidence="1">
    <location>
        <begin position="1"/>
        <end position="25"/>
    </location>
</feature>
<comment type="caution">
    <text evidence="2">The sequence shown here is derived from an EMBL/GenBank/DDBJ whole genome shotgun (WGS) entry which is preliminary data.</text>
</comment>
<proteinExistence type="predicted"/>